<dbReference type="Proteomes" id="UP000238322">
    <property type="component" value="Unassembled WGS sequence"/>
</dbReference>
<dbReference type="CDD" id="cd08899">
    <property type="entry name" value="SRPBCC_CalC_Aha1-like_6"/>
    <property type="match status" value="1"/>
</dbReference>
<evidence type="ECO:0000313" key="3">
    <source>
        <dbReference type="EMBL" id="PQO28615.1"/>
    </source>
</evidence>
<organism evidence="3 4">
    <name type="scientific">Blastopirellula marina</name>
    <dbReference type="NCBI Taxonomy" id="124"/>
    <lineage>
        <taxon>Bacteria</taxon>
        <taxon>Pseudomonadati</taxon>
        <taxon>Planctomycetota</taxon>
        <taxon>Planctomycetia</taxon>
        <taxon>Pirellulales</taxon>
        <taxon>Pirellulaceae</taxon>
        <taxon>Blastopirellula</taxon>
    </lineage>
</organism>
<reference evidence="3 4" key="1">
    <citation type="submission" date="2018-02" db="EMBL/GenBank/DDBJ databases">
        <title>Comparative genomes isolates from brazilian mangrove.</title>
        <authorList>
            <person name="Araujo J.E."/>
            <person name="Taketani R.G."/>
            <person name="Silva M.C.P."/>
            <person name="Loureco M.V."/>
            <person name="Andreote F.D."/>
        </authorList>
    </citation>
    <scope>NUCLEOTIDE SEQUENCE [LARGE SCALE GENOMIC DNA]</scope>
    <source>
        <strain evidence="3 4">Hex-1 MGV</strain>
    </source>
</reference>
<sequence length="175" mass="19920">MNDFGKATNDDTVRMERLLPGPIERVWNYLTDSEKRGTWLAKGEMELQVGGKVELNFLHASLTPHVEQTPERFEQMECGFGFSGTVTECDPPRLLAFTWGGDTSEVKFELTSQGEKVLLVITHTRLRGPSEMTMVAAGWHTHLGILQDNLAEQTPRPFWSTFEAVEKEYKQRFAE</sequence>
<dbReference type="EMBL" id="PUHY01000016">
    <property type="protein sequence ID" value="PQO28615.1"/>
    <property type="molecule type" value="Genomic_DNA"/>
</dbReference>
<dbReference type="SUPFAM" id="SSF55961">
    <property type="entry name" value="Bet v1-like"/>
    <property type="match status" value="1"/>
</dbReference>
<dbReference type="Pfam" id="PF08327">
    <property type="entry name" value="AHSA1"/>
    <property type="match status" value="1"/>
</dbReference>
<accession>A0A2S8F8Z4</accession>
<dbReference type="OrthoDB" id="9800600at2"/>
<proteinExistence type="inferred from homology"/>
<evidence type="ECO:0000256" key="1">
    <source>
        <dbReference type="ARBA" id="ARBA00006817"/>
    </source>
</evidence>
<comment type="similarity">
    <text evidence="1">Belongs to the AHA1 family.</text>
</comment>
<dbReference type="InterPro" id="IPR023393">
    <property type="entry name" value="START-like_dom_sf"/>
</dbReference>
<dbReference type="InterPro" id="IPR013538">
    <property type="entry name" value="ASHA1/2-like_C"/>
</dbReference>
<dbReference type="RefSeq" id="WP_105333282.1">
    <property type="nucleotide sequence ID" value="NZ_PUHY01000016.1"/>
</dbReference>
<protein>
    <submittedName>
        <fullName evidence="3">ATPase</fullName>
    </submittedName>
</protein>
<evidence type="ECO:0000259" key="2">
    <source>
        <dbReference type="Pfam" id="PF08327"/>
    </source>
</evidence>
<name>A0A2S8F8Z4_9BACT</name>
<comment type="caution">
    <text evidence="3">The sequence shown here is derived from an EMBL/GenBank/DDBJ whole genome shotgun (WGS) entry which is preliminary data.</text>
</comment>
<dbReference type="AlphaFoldDB" id="A0A2S8F8Z4"/>
<gene>
    <name evidence="3" type="ORF">C5Y83_28870</name>
</gene>
<dbReference type="Gene3D" id="3.30.530.20">
    <property type="match status" value="1"/>
</dbReference>
<feature type="domain" description="Activator of Hsp90 ATPase homologue 1/2-like C-terminal" evidence="2">
    <location>
        <begin position="22"/>
        <end position="149"/>
    </location>
</feature>
<evidence type="ECO:0000313" key="4">
    <source>
        <dbReference type="Proteomes" id="UP000238322"/>
    </source>
</evidence>